<dbReference type="Proteomes" id="UP001054902">
    <property type="component" value="Unassembled WGS sequence"/>
</dbReference>
<feature type="domain" description="DTW" evidence="8">
    <location>
        <begin position="51"/>
        <end position="275"/>
    </location>
</feature>
<organism evidence="9 10">
    <name type="scientific">Chaetoceros tenuissimus</name>
    <dbReference type="NCBI Taxonomy" id="426638"/>
    <lineage>
        <taxon>Eukaryota</taxon>
        <taxon>Sar</taxon>
        <taxon>Stramenopiles</taxon>
        <taxon>Ochrophyta</taxon>
        <taxon>Bacillariophyta</taxon>
        <taxon>Coscinodiscophyceae</taxon>
        <taxon>Chaetocerotophycidae</taxon>
        <taxon>Chaetocerotales</taxon>
        <taxon>Chaetocerotaceae</taxon>
        <taxon>Chaetoceros</taxon>
    </lineage>
</organism>
<evidence type="ECO:0000259" key="8">
    <source>
        <dbReference type="SMART" id="SM01144"/>
    </source>
</evidence>
<keyword evidence="10" id="KW-1185">Reference proteome</keyword>
<evidence type="ECO:0000256" key="6">
    <source>
        <dbReference type="ARBA" id="ARBA00048718"/>
    </source>
</evidence>
<feature type="compositionally biased region" description="Polar residues" evidence="7">
    <location>
        <begin position="1"/>
        <end position="13"/>
    </location>
</feature>
<comment type="similarity">
    <text evidence="5">Belongs to the TDD superfamily. DTWD2 family.</text>
</comment>
<evidence type="ECO:0000313" key="9">
    <source>
        <dbReference type="EMBL" id="GFH48792.1"/>
    </source>
</evidence>
<dbReference type="GO" id="GO:0016432">
    <property type="term" value="F:tRNA-uridine aminocarboxypropyltransferase activity"/>
    <property type="evidence" value="ECO:0007669"/>
    <property type="project" value="UniProtKB-EC"/>
</dbReference>
<sequence length="307" mass="35219">MLLSGVNSFSQHSGENRKEFGKTFKPHLKTKIASSVAKTERRDKERSHRVHRALCSKCKRVPVLCVCPSLPSELLNVSTHILVLQHPREFRRKSLSTVPLLPLILKKCTIKVGYNFEPNQLQLVNDFIEKGRKPLLLFPGNDAVSLDGTNLPNDSDVDESNIAKQLNSERLEKLKSEPQLLIVLDGTWAEAKRMLMQSPNLVSKCQQVQFTAEQKSIYDVVRPEPEKHCISTLEACAYALLLLEPDESKERAQYVKEQLESSMKYMVQTKIQINEEKEPDPRFVTQGMKIYEKNKRRFEIKRDLFGS</sequence>
<dbReference type="EC" id="2.5.1.25" evidence="1"/>
<dbReference type="GO" id="GO:0008033">
    <property type="term" value="P:tRNA processing"/>
    <property type="evidence" value="ECO:0007669"/>
    <property type="project" value="UniProtKB-KW"/>
</dbReference>
<comment type="caution">
    <text evidence="9">The sequence shown here is derived from an EMBL/GenBank/DDBJ whole genome shotgun (WGS) entry which is preliminary data.</text>
</comment>
<feature type="region of interest" description="Disordered" evidence="7">
    <location>
        <begin position="1"/>
        <end position="21"/>
    </location>
</feature>
<evidence type="ECO:0000256" key="3">
    <source>
        <dbReference type="ARBA" id="ARBA00022691"/>
    </source>
</evidence>
<comment type="catalytic activity">
    <reaction evidence="6">
        <text>a uridine in tRNA + S-adenosyl-L-methionine = a 3-[(3S)-3-amino-3-carboxypropyl]uridine in tRNA + S-methyl-5'-thioadenosine + H(+)</text>
        <dbReference type="Rhea" id="RHEA:62432"/>
        <dbReference type="Rhea" id="RHEA-COMP:13339"/>
        <dbReference type="Rhea" id="RHEA-COMP:16092"/>
        <dbReference type="ChEBI" id="CHEBI:15378"/>
        <dbReference type="ChEBI" id="CHEBI:17509"/>
        <dbReference type="ChEBI" id="CHEBI:59789"/>
        <dbReference type="ChEBI" id="CHEBI:65315"/>
        <dbReference type="ChEBI" id="CHEBI:82930"/>
        <dbReference type="EC" id="2.5.1.25"/>
    </reaction>
</comment>
<dbReference type="PANTHER" id="PTHR21392">
    <property type="entry name" value="TRNA-URIDINE AMINOCARBOXYPROPYLTRANSFERASE 2"/>
    <property type="match status" value="1"/>
</dbReference>
<name>A0AAD3CMN7_9STRA</name>
<keyword evidence="3" id="KW-0949">S-adenosyl-L-methionine</keyword>
<gene>
    <name evidence="9" type="ORF">CTEN210_05268</name>
</gene>
<dbReference type="PANTHER" id="PTHR21392:SF0">
    <property type="entry name" value="TRNA-URIDINE AMINOCARBOXYPROPYLTRANSFERASE 2"/>
    <property type="match status" value="1"/>
</dbReference>
<evidence type="ECO:0000256" key="2">
    <source>
        <dbReference type="ARBA" id="ARBA00022679"/>
    </source>
</evidence>
<reference evidence="9 10" key="1">
    <citation type="journal article" date="2021" name="Sci. Rep.">
        <title>The genome of the diatom Chaetoceros tenuissimus carries an ancient integrated fragment of an extant virus.</title>
        <authorList>
            <person name="Hongo Y."/>
            <person name="Kimura K."/>
            <person name="Takaki Y."/>
            <person name="Yoshida Y."/>
            <person name="Baba S."/>
            <person name="Kobayashi G."/>
            <person name="Nagasaki K."/>
            <person name="Hano T."/>
            <person name="Tomaru Y."/>
        </authorList>
    </citation>
    <scope>NUCLEOTIDE SEQUENCE [LARGE SCALE GENOMIC DNA]</scope>
    <source>
        <strain evidence="9 10">NIES-3715</strain>
    </source>
</reference>
<dbReference type="InterPro" id="IPR005636">
    <property type="entry name" value="DTW"/>
</dbReference>
<keyword evidence="4" id="KW-0819">tRNA processing</keyword>
<evidence type="ECO:0000256" key="7">
    <source>
        <dbReference type="SAM" id="MobiDB-lite"/>
    </source>
</evidence>
<accession>A0AAD3CMN7</accession>
<evidence type="ECO:0000256" key="1">
    <source>
        <dbReference type="ARBA" id="ARBA00012386"/>
    </source>
</evidence>
<evidence type="ECO:0000256" key="4">
    <source>
        <dbReference type="ARBA" id="ARBA00022694"/>
    </source>
</evidence>
<dbReference type="Pfam" id="PF03942">
    <property type="entry name" value="DTW"/>
    <property type="match status" value="1"/>
</dbReference>
<dbReference type="SMART" id="SM01144">
    <property type="entry name" value="DTW"/>
    <property type="match status" value="1"/>
</dbReference>
<evidence type="ECO:0000256" key="5">
    <source>
        <dbReference type="ARBA" id="ARBA00034489"/>
    </source>
</evidence>
<evidence type="ECO:0000313" key="10">
    <source>
        <dbReference type="Proteomes" id="UP001054902"/>
    </source>
</evidence>
<keyword evidence="2" id="KW-0808">Transferase</keyword>
<protein>
    <recommendedName>
        <fullName evidence="1">tRNA-uridine aminocarboxypropyltransferase</fullName>
        <ecNumber evidence="1">2.5.1.25</ecNumber>
    </recommendedName>
</protein>
<proteinExistence type="inferred from homology"/>
<dbReference type="EMBL" id="BLLK01000029">
    <property type="protein sequence ID" value="GFH48792.1"/>
    <property type="molecule type" value="Genomic_DNA"/>
</dbReference>
<dbReference type="AlphaFoldDB" id="A0AAD3CMN7"/>
<dbReference type="InterPro" id="IPR039262">
    <property type="entry name" value="DTWD2/TAPT"/>
</dbReference>